<dbReference type="EMBL" id="GBRH01249186">
    <property type="protein sequence ID" value="JAD48709.1"/>
    <property type="molecule type" value="Transcribed_RNA"/>
</dbReference>
<name>A0A0A9AAK7_ARUDO</name>
<reference evidence="1" key="2">
    <citation type="journal article" date="2015" name="Data Brief">
        <title>Shoot transcriptome of the giant reed, Arundo donax.</title>
        <authorList>
            <person name="Barrero R.A."/>
            <person name="Guerrero F.D."/>
            <person name="Moolhuijzen P."/>
            <person name="Goolsby J.A."/>
            <person name="Tidwell J."/>
            <person name="Bellgard S.E."/>
            <person name="Bellgard M.I."/>
        </authorList>
    </citation>
    <scope>NUCLEOTIDE SEQUENCE</scope>
    <source>
        <tissue evidence="1">Shoot tissue taken approximately 20 cm above the soil surface</tissue>
    </source>
</reference>
<protein>
    <submittedName>
        <fullName evidence="1">Uncharacterized protein</fullName>
    </submittedName>
</protein>
<reference evidence="1" key="1">
    <citation type="submission" date="2014-09" db="EMBL/GenBank/DDBJ databases">
        <authorList>
            <person name="Magalhaes I.L.F."/>
            <person name="Oliveira U."/>
            <person name="Santos F.R."/>
            <person name="Vidigal T.H.D.A."/>
            <person name="Brescovit A.D."/>
            <person name="Santos A.J."/>
        </authorList>
    </citation>
    <scope>NUCLEOTIDE SEQUENCE</scope>
    <source>
        <tissue evidence="1">Shoot tissue taken approximately 20 cm above the soil surface</tissue>
    </source>
</reference>
<organism evidence="1">
    <name type="scientific">Arundo donax</name>
    <name type="common">Giant reed</name>
    <name type="synonym">Donax arundinaceus</name>
    <dbReference type="NCBI Taxonomy" id="35708"/>
    <lineage>
        <taxon>Eukaryota</taxon>
        <taxon>Viridiplantae</taxon>
        <taxon>Streptophyta</taxon>
        <taxon>Embryophyta</taxon>
        <taxon>Tracheophyta</taxon>
        <taxon>Spermatophyta</taxon>
        <taxon>Magnoliopsida</taxon>
        <taxon>Liliopsida</taxon>
        <taxon>Poales</taxon>
        <taxon>Poaceae</taxon>
        <taxon>PACMAD clade</taxon>
        <taxon>Arundinoideae</taxon>
        <taxon>Arundineae</taxon>
        <taxon>Arundo</taxon>
    </lineage>
</organism>
<dbReference type="AlphaFoldDB" id="A0A0A9AAK7"/>
<accession>A0A0A9AAK7</accession>
<evidence type="ECO:0000313" key="1">
    <source>
        <dbReference type="EMBL" id="JAD48709.1"/>
    </source>
</evidence>
<proteinExistence type="predicted"/>
<sequence>MAKFTAQEVKVVLDSIGDLKAPGPDAIKLDISKAYDGVEWRFLREMMIKLGFHEDWVRNIMKCVSRVAYRIKVNGVYTEAIISERGLRQGILSRDTVFLFVQRFFFIIIAQG</sequence>